<keyword evidence="2" id="KW-0053">Apoptosis</keyword>
<feature type="domain" description="Peptidase C14 caspase" evidence="4">
    <location>
        <begin position="6"/>
        <end position="259"/>
    </location>
</feature>
<dbReference type="PANTHER" id="PTHR48104">
    <property type="entry name" value="METACASPASE-4"/>
    <property type="match status" value="1"/>
</dbReference>
<evidence type="ECO:0000313" key="5">
    <source>
        <dbReference type="EMBL" id="KAE9411200.1"/>
    </source>
</evidence>
<organism evidence="5 6">
    <name type="scientific">Gymnopus androsaceus JB14</name>
    <dbReference type="NCBI Taxonomy" id="1447944"/>
    <lineage>
        <taxon>Eukaryota</taxon>
        <taxon>Fungi</taxon>
        <taxon>Dikarya</taxon>
        <taxon>Basidiomycota</taxon>
        <taxon>Agaricomycotina</taxon>
        <taxon>Agaricomycetes</taxon>
        <taxon>Agaricomycetidae</taxon>
        <taxon>Agaricales</taxon>
        <taxon>Marasmiineae</taxon>
        <taxon>Omphalotaceae</taxon>
        <taxon>Gymnopus</taxon>
    </lineage>
</organism>
<evidence type="ECO:0000259" key="4">
    <source>
        <dbReference type="Pfam" id="PF00656"/>
    </source>
</evidence>
<reference evidence="5" key="1">
    <citation type="journal article" date="2019" name="Environ. Microbiol.">
        <title>Fungal ecological strategies reflected in gene transcription - a case study of two litter decomposers.</title>
        <authorList>
            <person name="Barbi F."/>
            <person name="Kohler A."/>
            <person name="Barry K."/>
            <person name="Baskaran P."/>
            <person name="Daum C."/>
            <person name="Fauchery L."/>
            <person name="Ihrmark K."/>
            <person name="Kuo A."/>
            <person name="LaButti K."/>
            <person name="Lipzen A."/>
            <person name="Morin E."/>
            <person name="Grigoriev I.V."/>
            <person name="Henrissat B."/>
            <person name="Lindahl B."/>
            <person name="Martin F."/>
        </authorList>
    </citation>
    <scope>NUCLEOTIDE SEQUENCE</scope>
    <source>
        <strain evidence="5">JB14</strain>
    </source>
</reference>
<name>A0A6A4IN44_9AGAR</name>
<dbReference type="Gene3D" id="3.40.50.1460">
    <property type="match status" value="1"/>
</dbReference>
<proteinExistence type="inferred from homology"/>
<keyword evidence="3" id="KW-0788">Thiol protease</keyword>
<dbReference type="Pfam" id="PF00656">
    <property type="entry name" value="Peptidase_C14"/>
    <property type="match status" value="1"/>
</dbReference>
<sequence>MGSRVFAVIVGIDTYKSGDIWNLESCSNDANQMRKWLMNDLSVPKHQIALLLNEKATKQNIEHTLNTHLLHNNQIQEGDGILIYFAGHGSSLKAPHESRPFEVLCPWDHDTKGPEGRVAGISARALSKFLTDLSKSKGNNITLMLDSCFTSPPPRSRDRSSIRWTSTNKAVVDDLYHGQLACPKPQKRNEGFCSRNWTTHTVVTACKPGATATEGKEGGRFTSSFLEVMRSTPLHSTSFTTLMEKINLKMGESQSPHYSGLVNDRLFNAIPFIEDLRYIPVQFHSEKGIRIELGSLHGIEKGAELSLHPHNYVGSCNPAIATVTIHDVHPTWCAGRPKTSFFPRRCWARVPLHNHGLSYARLKKAVQAFLHSTVAHKSSFSSRPVSRSVSISDFKGTTGKSELIETADASKTLLVPFLK</sequence>
<keyword evidence="6" id="KW-1185">Reference proteome</keyword>
<evidence type="ECO:0000256" key="1">
    <source>
        <dbReference type="ARBA" id="ARBA00009005"/>
    </source>
</evidence>
<dbReference type="SUPFAM" id="SSF52129">
    <property type="entry name" value="Caspase-like"/>
    <property type="match status" value="1"/>
</dbReference>
<dbReference type="AlphaFoldDB" id="A0A6A4IN44"/>
<dbReference type="GO" id="GO:0005737">
    <property type="term" value="C:cytoplasm"/>
    <property type="evidence" value="ECO:0007669"/>
    <property type="project" value="TreeGrafter"/>
</dbReference>
<dbReference type="InterPro" id="IPR050452">
    <property type="entry name" value="Metacaspase"/>
</dbReference>
<dbReference type="GO" id="GO:0006508">
    <property type="term" value="P:proteolysis"/>
    <property type="evidence" value="ECO:0007669"/>
    <property type="project" value="InterPro"/>
</dbReference>
<protein>
    <recommendedName>
        <fullName evidence="4">Peptidase C14 caspase domain-containing protein</fullName>
    </recommendedName>
</protein>
<dbReference type="GO" id="GO:0004197">
    <property type="term" value="F:cysteine-type endopeptidase activity"/>
    <property type="evidence" value="ECO:0007669"/>
    <property type="project" value="InterPro"/>
</dbReference>
<keyword evidence="3" id="KW-0645">Protease</keyword>
<keyword evidence="3" id="KW-0378">Hydrolase</keyword>
<dbReference type="PANTHER" id="PTHR48104:SF30">
    <property type="entry name" value="METACASPASE-1"/>
    <property type="match status" value="1"/>
</dbReference>
<dbReference type="EMBL" id="ML769383">
    <property type="protein sequence ID" value="KAE9411200.1"/>
    <property type="molecule type" value="Genomic_DNA"/>
</dbReference>
<dbReference type="InterPro" id="IPR011600">
    <property type="entry name" value="Pept_C14_caspase"/>
</dbReference>
<accession>A0A6A4IN44</accession>
<evidence type="ECO:0000256" key="2">
    <source>
        <dbReference type="ARBA" id="ARBA00022703"/>
    </source>
</evidence>
<dbReference type="Proteomes" id="UP000799118">
    <property type="component" value="Unassembled WGS sequence"/>
</dbReference>
<gene>
    <name evidence="5" type="ORF">BT96DRAFT_845797</name>
</gene>
<evidence type="ECO:0000256" key="3">
    <source>
        <dbReference type="ARBA" id="ARBA00022807"/>
    </source>
</evidence>
<dbReference type="OrthoDB" id="3223806at2759"/>
<dbReference type="InterPro" id="IPR029030">
    <property type="entry name" value="Caspase-like_dom_sf"/>
</dbReference>
<dbReference type="GO" id="GO:0006915">
    <property type="term" value="P:apoptotic process"/>
    <property type="evidence" value="ECO:0007669"/>
    <property type="project" value="UniProtKB-KW"/>
</dbReference>
<evidence type="ECO:0000313" key="6">
    <source>
        <dbReference type="Proteomes" id="UP000799118"/>
    </source>
</evidence>
<comment type="similarity">
    <text evidence="1">Belongs to the peptidase C14B family.</text>
</comment>